<sequence>MDTQPPSIVACHDCGLMQTLPEMLNGSKAVCGRCSAVLFQKTPDTTQRTLALAVTGLILFVLANIFPFLSMEVEGRIQETTLLTGIIWLFKNGMPGVSVLVCFTSILVPLFQLTALIYLLLPVQFGRLAPKTCVMLRVFRHVLPWSMMEVFLMGILVSMIKLTKMATITPGTAIWAYSALIVVLISAIAGFNLDDLWCRIPIKKGKQTPDSEQECATCHSCSHLCQISSASHSKCPRCGSGIHLRKPDSLRRTTALVIAAAILYIPANLLPITISSKLGVAQADTIMSGVIHFMFTGAWHIAAIIFVASIFIPLMKLVILVYLLLSIKFRHQWRPETRTKLYRLTEAVGRWSMVDVFVVTVLVALVQLEPFADVRAGSGVPYFAAVVVITMIAAESFDPRLIWDQKD</sequence>
<dbReference type="InterPro" id="IPR005219">
    <property type="entry name" value="PqiA-like_proteobact"/>
</dbReference>
<dbReference type="GO" id="GO:0005886">
    <property type="term" value="C:plasma membrane"/>
    <property type="evidence" value="ECO:0007669"/>
    <property type="project" value="UniProtKB-SubCell"/>
</dbReference>
<keyword evidence="10" id="KW-1185">Reference proteome</keyword>
<feature type="transmembrane region" description="Helical" evidence="8">
    <location>
        <begin position="348"/>
        <end position="368"/>
    </location>
</feature>
<dbReference type="PANTHER" id="PTHR30462">
    <property type="entry name" value="INTERMEMBRANE TRANSPORT PROTEIN PQIB-RELATED"/>
    <property type="match status" value="1"/>
</dbReference>
<evidence type="ECO:0000256" key="5">
    <source>
        <dbReference type="ARBA" id="ARBA00022692"/>
    </source>
</evidence>
<evidence type="ECO:0000256" key="6">
    <source>
        <dbReference type="ARBA" id="ARBA00022989"/>
    </source>
</evidence>
<evidence type="ECO:0000256" key="3">
    <source>
        <dbReference type="ARBA" id="ARBA00022475"/>
    </source>
</evidence>
<dbReference type="InterPro" id="IPR051800">
    <property type="entry name" value="PqiA-PqiB_transport"/>
</dbReference>
<accession>A0A1B7X9D9</accession>
<evidence type="ECO:0000256" key="2">
    <source>
        <dbReference type="ARBA" id="ARBA00007555"/>
    </source>
</evidence>
<gene>
    <name evidence="9" type="ORF">SP90_14970</name>
</gene>
<keyword evidence="4" id="KW-0997">Cell inner membrane</keyword>
<comment type="caution">
    <text evidence="9">The sequence shown here is derived from an EMBL/GenBank/DDBJ whole genome shotgun (WGS) entry which is preliminary data.</text>
</comment>
<feature type="transmembrane region" description="Helical" evidence="8">
    <location>
        <begin position="380"/>
        <end position="397"/>
    </location>
</feature>
<feature type="transmembrane region" description="Helical" evidence="8">
    <location>
        <begin position="50"/>
        <end position="69"/>
    </location>
</feature>
<organism evidence="9 10">
    <name type="scientific">Halodesulfovibrio spirochaetisodalis</name>
    <dbReference type="NCBI Taxonomy" id="1560234"/>
    <lineage>
        <taxon>Bacteria</taxon>
        <taxon>Pseudomonadati</taxon>
        <taxon>Thermodesulfobacteriota</taxon>
        <taxon>Desulfovibrionia</taxon>
        <taxon>Desulfovibrionales</taxon>
        <taxon>Desulfovibrionaceae</taxon>
        <taxon>Halodesulfovibrio</taxon>
    </lineage>
</organism>
<evidence type="ECO:0000256" key="4">
    <source>
        <dbReference type="ARBA" id="ARBA00022519"/>
    </source>
</evidence>
<dbReference type="InterPro" id="IPR007498">
    <property type="entry name" value="PqiA-like"/>
</dbReference>
<dbReference type="Pfam" id="PF04403">
    <property type="entry name" value="PqiA"/>
    <property type="match status" value="2"/>
</dbReference>
<keyword evidence="6 8" id="KW-1133">Transmembrane helix</keyword>
<dbReference type="NCBIfam" id="TIGR00155">
    <property type="entry name" value="pqiA_fam"/>
    <property type="match status" value="1"/>
</dbReference>
<dbReference type="OrthoDB" id="9800207at2"/>
<keyword evidence="7 8" id="KW-0472">Membrane</keyword>
<keyword evidence="3" id="KW-1003">Cell membrane</keyword>
<evidence type="ECO:0000313" key="9">
    <source>
        <dbReference type="EMBL" id="OBQ45995.1"/>
    </source>
</evidence>
<proteinExistence type="inferred from homology"/>
<evidence type="ECO:0000256" key="1">
    <source>
        <dbReference type="ARBA" id="ARBA00004429"/>
    </source>
</evidence>
<evidence type="ECO:0000256" key="8">
    <source>
        <dbReference type="SAM" id="Phobius"/>
    </source>
</evidence>
<comment type="similarity">
    <text evidence="2">Belongs to the PqiA family.</text>
</comment>
<name>A0A1B7X9D9_9BACT</name>
<dbReference type="PANTHER" id="PTHR30462:SF3">
    <property type="entry name" value="INTERMEMBRANE TRANSPORT PROTEIN PQIA"/>
    <property type="match status" value="1"/>
</dbReference>
<dbReference type="Proteomes" id="UP000091979">
    <property type="component" value="Unassembled WGS sequence"/>
</dbReference>
<evidence type="ECO:0000313" key="10">
    <source>
        <dbReference type="Proteomes" id="UP000091979"/>
    </source>
</evidence>
<dbReference type="PATRIC" id="fig|1560234.3.peg.2275"/>
<comment type="subcellular location">
    <subcellularLocation>
        <location evidence="1">Cell inner membrane</location>
        <topology evidence="1">Multi-pass membrane protein</topology>
    </subcellularLocation>
</comment>
<feature type="transmembrane region" description="Helical" evidence="8">
    <location>
        <begin position="298"/>
        <end position="327"/>
    </location>
</feature>
<feature type="transmembrane region" description="Helical" evidence="8">
    <location>
        <begin position="174"/>
        <end position="193"/>
    </location>
</feature>
<dbReference type="AlphaFoldDB" id="A0A1B7X9D9"/>
<reference evidence="9 10" key="1">
    <citation type="submission" date="2015-01" db="EMBL/GenBank/DDBJ databases">
        <title>Desulfovibrio sp. JC271 draft genome sequence.</title>
        <authorList>
            <person name="Shivani Y."/>
            <person name="Subhash Y."/>
            <person name="Sasikala C."/>
            <person name="Ramana C.V."/>
        </authorList>
    </citation>
    <scope>NUCLEOTIDE SEQUENCE [LARGE SCALE GENOMIC DNA]</scope>
    <source>
        <strain evidence="9 10">JC271</strain>
    </source>
</reference>
<feature type="transmembrane region" description="Helical" evidence="8">
    <location>
        <begin position="255"/>
        <end position="278"/>
    </location>
</feature>
<keyword evidence="5 8" id="KW-0812">Transmembrane</keyword>
<dbReference type="EMBL" id="JXMS01000033">
    <property type="protein sequence ID" value="OBQ45995.1"/>
    <property type="molecule type" value="Genomic_DNA"/>
</dbReference>
<dbReference type="RefSeq" id="WP_082936479.1">
    <property type="nucleotide sequence ID" value="NZ_JXMS01000033.1"/>
</dbReference>
<feature type="transmembrane region" description="Helical" evidence="8">
    <location>
        <begin position="142"/>
        <end position="162"/>
    </location>
</feature>
<dbReference type="STRING" id="1560234.SP90_14970"/>
<evidence type="ECO:0000256" key="7">
    <source>
        <dbReference type="ARBA" id="ARBA00023136"/>
    </source>
</evidence>
<protein>
    <submittedName>
        <fullName evidence="9">Membrane protein</fullName>
    </submittedName>
</protein>
<feature type="transmembrane region" description="Helical" evidence="8">
    <location>
        <begin position="97"/>
        <end position="121"/>
    </location>
</feature>